<name>A0A1E2UHT4_9GAMM</name>
<evidence type="ECO:0000256" key="1">
    <source>
        <dbReference type="SAM" id="Phobius"/>
    </source>
</evidence>
<feature type="transmembrane region" description="Helical" evidence="1">
    <location>
        <begin position="62"/>
        <end position="87"/>
    </location>
</feature>
<organism evidence="2 3">
    <name type="scientific">Candidatus Thiodiazotropha endoloripes</name>
    <dbReference type="NCBI Taxonomy" id="1818881"/>
    <lineage>
        <taxon>Bacteria</taxon>
        <taxon>Pseudomonadati</taxon>
        <taxon>Pseudomonadota</taxon>
        <taxon>Gammaproteobacteria</taxon>
        <taxon>Chromatiales</taxon>
        <taxon>Sedimenticolaceae</taxon>
        <taxon>Candidatus Thiodiazotropha</taxon>
    </lineage>
</organism>
<protein>
    <submittedName>
        <fullName evidence="2">Uncharacterized protein</fullName>
    </submittedName>
</protein>
<evidence type="ECO:0000313" key="2">
    <source>
        <dbReference type="EMBL" id="ODB92898.1"/>
    </source>
</evidence>
<keyword evidence="1" id="KW-0812">Transmembrane</keyword>
<keyword evidence="1" id="KW-0472">Membrane</keyword>
<keyword evidence="3" id="KW-1185">Reference proteome</keyword>
<accession>A0A1E2UHT4</accession>
<proteinExistence type="predicted"/>
<gene>
    <name evidence="2" type="ORF">A3196_19190</name>
</gene>
<dbReference type="EMBL" id="LVJZ01000005">
    <property type="protein sequence ID" value="ODB92898.1"/>
    <property type="molecule type" value="Genomic_DNA"/>
</dbReference>
<dbReference type="AlphaFoldDB" id="A0A1E2UHT4"/>
<comment type="caution">
    <text evidence="2">The sequence shown here is derived from an EMBL/GenBank/DDBJ whole genome shotgun (WGS) entry which is preliminary data.</text>
</comment>
<keyword evidence="1" id="KW-1133">Transmembrane helix</keyword>
<sequence length="170" mass="18311">MQVSLTLTGLSASVIGLVNRVEDSKWPPSGAAFQFAPAARNLLTITFGITLDPAGYLGQPGFFLIAAFCVTAMPLMVGQILPVWIPFRDTEFAVSRFHIPADEIHRIIVIIPVRPAVTRLFPVPVPGGVFDLGITIGGGFTKPGDKPEQLLSGWFGIMSEPGFLMDECQL</sequence>
<dbReference type="Proteomes" id="UP000094849">
    <property type="component" value="Unassembled WGS sequence"/>
</dbReference>
<evidence type="ECO:0000313" key="3">
    <source>
        <dbReference type="Proteomes" id="UP000094849"/>
    </source>
</evidence>
<reference evidence="2 3" key="1">
    <citation type="submission" date="2016-03" db="EMBL/GenBank/DDBJ databases">
        <title>Chemosynthetic sulphur-oxidizing symbionts of marine invertebrate animals are capable of nitrogen fixation.</title>
        <authorList>
            <person name="Petersen J.M."/>
            <person name="Kemper A."/>
            <person name="Gruber-Vodicka H."/>
            <person name="Cardini U."/>
            <person name="Geest Mvander."/>
            <person name="Kleiner M."/>
            <person name="Bulgheresi S."/>
            <person name="Fussmann M."/>
            <person name="Herbold C."/>
            <person name="Seah B.K.B."/>
            <person name="Antony C.Paul."/>
            <person name="Liu D."/>
            <person name="Belitz A."/>
            <person name="Weber M."/>
        </authorList>
    </citation>
    <scope>NUCLEOTIDE SEQUENCE [LARGE SCALE GENOMIC DNA]</scope>
    <source>
        <strain evidence="2">G_D</strain>
    </source>
</reference>